<name>A0ABR3MH00_9TELE</name>
<sequence>MLPMSSPEHSRLTGDSERTFQETTLIRKALIPSLPLPHTLCKPRSSRVPLGCSFTSLAAAMCLKTCLNHKASTALIIWIRWLGIEKMTIAIAQAA</sequence>
<proteinExistence type="predicted"/>
<organism evidence="1 2">
    <name type="scientific">Cirrhinus molitorella</name>
    <name type="common">mud carp</name>
    <dbReference type="NCBI Taxonomy" id="172907"/>
    <lineage>
        <taxon>Eukaryota</taxon>
        <taxon>Metazoa</taxon>
        <taxon>Chordata</taxon>
        <taxon>Craniata</taxon>
        <taxon>Vertebrata</taxon>
        <taxon>Euteleostomi</taxon>
        <taxon>Actinopterygii</taxon>
        <taxon>Neopterygii</taxon>
        <taxon>Teleostei</taxon>
        <taxon>Ostariophysi</taxon>
        <taxon>Cypriniformes</taxon>
        <taxon>Cyprinidae</taxon>
        <taxon>Labeoninae</taxon>
        <taxon>Labeonini</taxon>
        <taxon>Cirrhinus</taxon>
    </lineage>
</organism>
<protein>
    <submittedName>
        <fullName evidence="1">Uncharacterized protein</fullName>
    </submittedName>
</protein>
<comment type="caution">
    <text evidence="1">The sequence shown here is derived from an EMBL/GenBank/DDBJ whole genome shotgun (WGS) entry which is preliminary data.</text>
</comment>
<evidence type="ECO:0000313" key="2">
    <source>
        <dbReference type="Proteomes" id="UP001558613"/>
    </source>
</evidence>
<gene>
    <name evidence="1" type="ORF">QQF64_004707</name>
</gene>
<reference evidence="1 2" key="1">
    <citation type="submission" date="2023-09" db="EMBL/GenBank/DDBJ databases">
        <authorList>
            <person name="Wang M."/>
        </authorList>
    </citation>
    <scope>NUCLEOTIDE SEQUENCE [LARGE SCALE GENOMIC DNA]</scope>
    <source>
        <strain evidence="1">GT-2023</strain>
        <tissue evidence="1">Liver</tissue>
    </source>
</reference>
<evidence type="ECO:0000313" key="1">
    <source>
        <dbReference type="EMBL" id="KAL1264352.1"/>
    </source>
</evidence>
<keyword evidence="2" id="KW-1185">Reference proteome</keyword>
<accession>A0ABR3MH00</accession>
<dbReference type="EMBL" id="JAYMGO010000012">
    <property type="protein sequence ID" value="KAL1264352.1"/>
    <property type="molecule type" value="Genomic_DNA"/>
</dbReference>
<dbReference type="Proteomes" id="UP001558613">
    <property type="component" value="Unassembled WGS sequence"/>
</dbReference>